<reference evidence="3" key="1">
    <citation type="journal article" date="2017" name="Genome Biol.">
        <title>Comparative genomics reveals high biological diversity and specific adaptations in the industrially and medically important fungal genus Aspergillus.</title>
        <authorList>
            <person name="de Vries R.P."/>
            <person name="Riley R."/>
            <person name="Wiebenga A."/>
            <person name="Aguilar-Osorio G."/>
            <person name="Amillis S."/>
            <person name="Uchima C.A."/>
            <person name="Anderluh G."/>
            <person name="Asadollahi M."/>
            <person name="Askin M."/>
            <person name="Barry K."/>
            <person name="Battaglia E."/>
            <person name="Bayram O."/>
            <person name="Benocci T."/>
            <person name="Braus-Stromeyer S.A."/>
            <person name="Caldana C."/>
            <person name="Canovas D."/>
            <person name="Cerqueira G.C."/>
            <person name="Chen F."/>
            <person name="Chen W."/>
            <person name="Choi C."/>
            <person name="Clum A."/>
            <person name="Dos Santos R.A."/>
            <person name="Damasio A.R."/>
            <person name="Diallinas G."/>
            <person name="Emri T."/>
            <person name="Fekete E."/>
            <person name="Flipphi M."/>
            <person name="Freyberg S."/>
            <person name="Gallo A."/>
            <person name="Gournas C."/>
            <person name="Habgood R."/>
            <person name="Hainaut M."/>
            <person name="Harispe M.L."/>
            <person name="Henrissat B."/>
            <person name="Hilden K.S."/>
            <person name="Hope R."/>
            <person name="Hossain A."/>
            <person name="Karabika E."/>
            <person name="Karaffa L."/>
            <person name="Karanyi Z."/>
            <person name="Krasevec N."/>
            <person name="Kuo A."/>
            <person name="Kusch H."/>
            <person name="LaButti K."/>
            <person name="Lagendijk E.L."/>
            <person name="Lapidus A."/>
            <person name="Levasseur A."/>
            <person name="Lindquist E."/>
            <person name="Lipzen A."/>
            <person name="Logrieco A.F."/>
            <person name="MacCabe A."/>
            <person name="Maekelae M.R."/>
            <person name="Malavazi I."/>
            <person name="Melin P."/>
            <person name="Meyer V."/>
            <person name="Mielnichuk N."/>
            <person name="Miskei M."/>
            <person name="Molnar A.P."/>
            <person name="Mule G."/>
            <person name="Ngan C.Y."/>
            <person name="Orejas M."/>
            <person name="Orosz E."/>
            <person name="Ouedraogo J.P."/>
            <person name="Overkamp K.M."/>
            <person name="Park H.-S."/>
            <person name="Perrone G."/>
            <person name="Piumi F."/>
            <person name="Punt P.J."/>
            <person name="Ram A.F."/>
            <person name="Ramon A."/>
            <person name="Rauscher S."/>
            <person name="Record E."/>
            <person name="Riano-Pachon D.M."/>
            <person name="Robert V."/>
            <person name="Roehrig J."/>
            <person name="Ruller R."/>
            <person name="Salamov A."/>
            <person name="Salih N.S."/>
            <person name="Samson R.A."/>
            <person name="Sandor E."/>
            <person name="Sanguinetti M."/>
            <person name="Schuetze T."/>
            <person name="Sepcic K."/>
            <person name="Shelest E."/>
            <person name="Sherlock G."/>
            <person name="Sophianopoulou V."/>
            <person name="Squina F.M."/>
            <person name="Sun H."/>
            <person name="Susca A."/>
            <person name="Todd R.B."/>
            <person name="Tsang A."/>
            <person name="Unkles S.E."/>
            <person name="van de Wiele N."/>
            <person name="van Rossen-Uffink D."/>
            <person name="Oliveira J.V."/>
            <person name="Vesth T.C."/>
            <person name="Visser J."/>
            <person name="Yu J.-H."/>
            <person name="Zhou M."/>
            <person name="Andersen M.R."/>
            <person name="Archer D.B."/>
            <person name="Baker S.E."/>
            <person name="Benoit I."/>
            <person name="Brakhage A.A."/>
            <person name="Braus G.H."/>
            <person name="Fischer R."/>
            <person name="Frisvad J.C."/>
            <person name="Goldman G.H."/>
            <person name="Houbraken J."/>
            <person name="Oakley B."/>
            <person name="Pocsi I."/>
            <person name="Scazzocchio C."/>
            <person name="Seiboth B."/>
            <person name="vanKuyk P.A."/>
            <person name="Wortman J."/>
            <person name="Dyer P.S."/>
            <person name="Grigoriev I.V."/>
        </authorList>
    </citation>
    <scope>NUCLEOTIDE SEQUENCE [LARGE SCALE GENOMIC DNA]</scope>
    <source>
        <strain evidence="3">CBS 106.47</strain>
    </source>
</reference>
<dbReference type="VEuPathDB" id="FungiDB:ASPFODRAFT_32824"/>
<dbReference type="Gene3D" id="2.100.10.30">
    <property type="entry name" value="Jacalin-like lectin domain"/>
    <property type="match status" value="1"/>
</dbReference>
<evidence type="ECO:0000256" key="1">
    <source>
        <dbReference type="SAM" id="SignalP"/>
    </source>
</evidence>
<evidence type="ECO:0008006" key="4">
    <source>
        <dbReference type="Google" id="ProtNLM"/>
    </source>
</evidence>
<sequence length="198" mass="21553">MYYLKSLLLAALATSTLVCGAALPSEDVTQAASANQTAEIEPLDIAPWITICGPVGGGGGSEFNFFSNDKDRYIKLIEFVSGDWAAQGVLRGIRIHWTKAPYTQEIGNTAGLFPIPEKFDIGSDKLDDFAIRYHWNTDVHGIWAKKEDGTTFETVYSKTGGWDWKTCTHEAKGHRIYGITGRAAGIIDSLGVGFGPTF</sequence>
<gene>
    <name evidence="2" type="ORF">ASPFODRAFT_32824</name>
</gene>
<dbReference type="InterPro" id="IPR036404">
    <property type="entry name" value="Jacalin-like_lectin_dom_sf"/>
</dbReference>
<evidence type="ECO:0000313" key="2">
    <source>
        <dbReference type="EMBL" id="OJZ86594.1"/>
    </source>
</evidence>
<feature type="chain" id="PRO_5012228741" description="Jacalin-type lectin domain-containing protein" evidence="1">
    <location>
        <begin position="21"/>
        <end position="198"/>
    </location>
</feature>
<dbReference type="AlphaFoldDB" id="A0A1M3TIT9"/>
<dbReference type="EMBL" id="KV878241">
    <property type="protein sequence ID" value="OJZ86594.1"/>
    <property type="molecule type" value="Genomic_DNA"/>
</dbReference>
<feature type="signal peptide" evidence="1">
    <location>
        <begin position="1"/>
        <end position="20"/>
    </location>
</feature>
<accession>A0A1M3TIT9</accession>
<name>A0A1M3TIT9_ASPLC</name>
<dbReference type="SUPFAM" id="SSF51101">
    <property type="entry name" value="Mannose-binding lectins"/>
    <property type="match status" value="1"/>
</dbReference>
<proteinExistence type="predicted"/>
<protein>
    <recommendedName>
        <fullName evidence="4">Jacalin-type lectin domain-containing protein</fullName>
    </recommendedName>
</protein>
<dbReference type="Proteomes" id="UP000184063">
    <property type="component" value="Unassembled WGS sequence"/>
</dbReference>
<organism evidence="2 3">
    <name type="scientific">Aspergillus luchuensis (strain CBS 106.47)</name>
    <dbReference type="NCBI Taxonomy" id="1137211"/>
    <lineage>
        <taxon>Eukaryota</taxon>
        <taxon>Fungi</taxon>
        <taxon>Dikarya</taxon>
        <taxon>Ascomycota</taxon>
        <taxon>Pezizomycotina</taxon>
        <taxon>Eurotiomycetes</taxon>
        <taxon>Eurotiomycetidae</taxon>
        <taxon>Eurotiales</taxon>
        <taxon>Aspergillaceae</taxon>
        <taxon>Aspergillus</taxon>
        <taxon>Aspergillus subgen. Circumdati</taxon>
    </lineage>
</organism>
<keyword evidence="1" id="KW-0732">Signal</keyword>
<evidence type="ECO:0000313" key="3">
    <source>
        <dbReference type="Proteomes" id="UP000184063"/>
    </source>
</evidence>